<accession>A0AAV6KT89</accession>
<feature type="chain" id="PRO_5043730992" evidence="1">
    <location>
        <begin position="27"/>
        <end position="106"/>
    </location>
</feature>
<feature type="signal peptide" evidence="1">
    <location>
        <begin position="1"/>
        <end position="26"/>
    </location>
</feature>
<keyword evidence="1" id="KW-0732">Signal</keyword>
<evidence type="ECO:0000313" key="2">
    <source>
        <dbReference type="EMBL" id="KAG5555877.1"/>
    </source>
</evidence>
<name>A0AAV6KT89_9ERIC</name>
<dbReference type="Proteomes" id="UP000823749">
    <property type="component" value="Chromosome 3"/>
</dbReference>
<proteinExistence type="predicted"/>
<reference evidence="2" key="1">
    <citation type="submission" date="2020-08" db="EMBL/GenBank/DDBJ databases">
        <title>Plant Genome Project.</title>
        <authorList>
            <person name="Zhang R.-G."/>
        </authorList>
    </citation>
    <scope>NUCLEOTIDE SEQUENCE</scope>
    <source>
        <strain evidence="2">WSP0</strain>
        <tissue evidence="2">Leaf</tissue>
    </source>
</reference>
<protein>
    <submittedName>
        <fullName evidence="2">Uncharacterized protein</fullName>
    </submittedName>
</protein>
<gene>
    <name evidence="2" type="ORF">RHGRI_006508</name>
</gene>
<dbReference type="EMBL" id="JACTNZ010000003">
    <property type="protein sequence ID" value="KAG5555877.1"/>
    <property type="molecule type" value="Genomic_DNA"/>
</dbReference>
<evidence type="ECO:0000313" key="3">
    <source>
        <dbReference type="Proteomes" id="UP000823749"/>
    </source>
</evidence>
<keyword evidence="3" id="KW-1185">Reference proteome</keyword>
<organism evidence="2 3">
    <name type="scientific">Rhododendron griersonianum</name>
    <dbReference type="NCBI Taxonomy" id="479676"/>
    <lineage>
        <taxon>Eukaryota</taxon>
        <taxon>Viridiplantae</taxon>
        <taxon>Streptophyta</taxon>
        <taxon>Embryophyta</taxon>
        <taxon>Tracheophyta</taxon>
        <taxon>Spermatophyta</taxon>
        <taxon>Magnoliopsida</taxon>
        <taxon>eudicotyledons</taxon>
        <taxon>Gunneridae</taxon>
        <taxon>Pentapetalae</taxon>
        <taxon>asterids</taxon>
        <taxon>Ericales</taxon>
        <taxon>Ericaceae</taxon>
        <taxon>Ericoideae</taxon>
        <taxon>Rhodoreae</taxon>
        <taxon>Rhododendron</taxon>
    </lineage>
</organism>
<dbReference type="AlphaFoldDB" id="A0AAV6KT89"/>
<sequence length="106" mass="10718">MAAAYPSNFLVLVLVLVLATASIARASLTIFGTKVDELIVSGVFTYPSDPTVNVAGAKMGLSCDGGLNDLGEALSGPTGAYTVAITTAETGALSELEQSKCGVYVT</sequence>
<evidence type="ECO:0000256" key="1">
    <source>
        <dbReference type="SAM" id="SignalP"/>
    </source>
</evidence>
<comment type="caution">
    <text evidence="2">The sequence shown here is derived from an EMBL/GenBank/DDBJ whole genome shotgun (WGS) entry which is preliminary data.</text>
</comment>